<dbReference type="Pfam" id="PF21758">
    <property type="entry name" value="PAC_bac"/>
    <property type="match status" value="1"/>
</dbReference>
<sequence length="120" mass="13038">MGEKPYCIEILGQNIGEDLYVCIAGGTKPHIGAVCLSQYHPSMKDPNKPSASTSLLVIVPHKEGEIITKIGDDLARVLQKNIVITGGIHIDQASEQDIHILLGNLDQALTELKAQFYCTK</sequence>
<proteinExistence type="predicted"/>
<protein>
    <recommendedName>
        <fullName evidence="1">Prenylated flavin chaperone LpdD-like domain-containing protein</fullName>
    </recommendedName>
</protein>
<accession>A0A1E5L983</accession>
<keyword evidence="3" id="KW-1185">Reference proteome</keyword>
<evidence type="ECO:0000313" key="2">
    <source>
        <dbReference type="EMBL" id="OEH86691.1"/>
    </source>
</evidence>
<dbReference type="Proteomes" id="UP000095255">
    <property type="component" value="Unassembled WGS sequence"/>
</dbReference>
<evidence type="ECO:0000259" key="1">
    <source>
        <dbReference type="Pfam" id="PF21758"/>
    </source>
</evidence>
<organism evidence="2 3">
    <name type="scientific">Desulfuribacillus stibiiarsenatis</name>
    <dbReference type="NCBI Taxonomy" id="1390249"/>
    <lineage>
        <taxon>Bacteria</taxon>
        <taxon>Bacillati</taxon>
        <taxon>Bacillota</taxon>
        <taxon>Desulfuribacillia</taxon>
        <taxon>Desulfuribacillales</taxon>
        <taxon>Desulfuribacillaceae</taxon>
        <taxon>Desulfuribacillus</taxon>
    </lineage>
</organism>
<name>A0A1E5L983_9FIRM</name>
<dbReference type="InterPro" id="IPR048844">
    <property type="entry name" value="LpdD_chaperone-like"/>
</dbReference>
<dbReference type="EMBL" id="MJAT01000002">
    <property type="protein sequence ID" value="OEH86691.1"/>
    <property type="molecule type" value="Genomic_DNA"/>
</dbReference>
<gene>
    <name evidence="2" type="ORF">BHU72_10345</name>
</gene>
<feature type="domain" description="Prenylated flavin chaperone LpdD-like" evidence="1">
    <location>
        <begin position="3"/>
        <end position="115"/>
    </location>
</feature>
<dbReference type="STRING" id="1390249.BHU72_10345"/>
<comment type="caution">
    <text evidence="2">The sequence shown here is derived from an EMBL/GenBank/DDBJ whole genome shotgun (WGS) entry which is preliminary data.</text>
</comment>
<dbReference type="AlphaFoldDB" id="A0A1E5L983"/>
<reference evidence="2 3" key="1">
    <citation type="submission" date="2016-09" db="EMBL/GenBank/DDBJ databases">
        <title>Desulfuribacillus arsenicus sp. nov., an obligately anaerobic, dissimilatory arsenic- and antimonate-reducing bacterium isolated from anoxic sediments.</title>
        <authorList>
            <person name="Abin C.A."/>
            <person name="Hollibaugh J.T."/>
        </authorList>
    </citation>
    <scope>NUCLEOTIDE SEQUENCE [LARGE SCALE GENOMIC DNA]</scope>
    <source>
        <strain evidence="2 3">MLFW-2</strain>
    </source>
</reference>
<evidence type="ECO:0000313" key="3">
    <source>
        <dbReference type="Proteomes" id="UP000095255"/>
    </source>
</evidence>